<dbReference type="EMBL" id="GEDV01007423">
    <property type="protein sequence ID" value="JAP81134.1"/>
    <property type="molecule type" value="Transcribed_RNA"/>
</dbReference>
<sequence length="128" mass="14299">MNIHAGRSEQVPNMTFRLPAKIKRHHASLLHRIRLGVAFTRRYAHLIGRVDSPNCERCPVVETLTHLLCDCPLYVSQRKMLVSTLAGIGVNTLSETNILSAMSDQTASRTATRALIDFMKNTGLDSRL</sequence>
<dbReference type="AlphaFoldDB" id="A0A131YPE3"/>
<evidence type="ECO:0000313" key="1">
    <source>
        <dbReference type="EMBL" id="JAP81134.1"/>
    </source>
</evidence>
<proteinExistence type="predicted"/>
<accession>A0A131YPE3</accession>
<reference evidence="1" key="1">
    <citation type="journal article" date="2016" name="Ticks Tick Borne Dis.">
        <title>De novo assembly and annotation of the salivary gland transcriptome of Rhipicephalus appendiculatus male and female ticks during blood feeding.</title>
        <authorList>
            <person name="de Castro M.H."/>
            <person name="de Klerk D."/>
            <person name="Pienaar R."/>
            <person name="Latif A.A."/>
            <person name="Rees D.J."/>
            <person name="Mans B.J."/>
        </authorList>
    </citation>
    <scope>NUCLEOTIDE SEQUENCE</scope>
    <source>
        <tissue evidence="1">Salivary glands</tissue>
    </source>
</reference>
<name>A0A131YPE3_RHIAP</name>
<protein>
    <submittedName>
        <fullName evidence="1">Tick transposon</fullName>
    </submittedName>
</protein>
<organism evidence="1">
    <name type="scientific">Rhipicephalus appendiculatus</name>
    <name type="common">Brown ear tick</name>
    <dbReference type="NCBI Taxonomy" id="34631"/>
    <lineage>
        <taxon>Eukaryota</taxon>
        <taxon>Metazoa</taxon>
        <taxon>Ecdysozoa</taxon>
        <taxon>Arthropoda</taxon>
        <taxon>Chelicerata</taxon>
        <taxon>Arachnida</taxon>
        <taxon>Acari</taxon>
        <taxon>Parasitiformes</taxon>
        <taxon>Ixodida</taxon>
        <taxon>Ixodoidea</taxon>
        <taxon>Ixodidae</taxon>
        <taxon>Rhipicephalinae</taxon>
        <taxon>Rhipicephalus</taxon>
        <taxon>Rhipicephalus</taxon>
    </lineage>
</organism>